<dbReference type="SUPFAM" id="SSF48600">
    <property type="entry name" value="Chorismate mutase II"/>
    <property type="match status" value="1"/>
</dbReference>
<name>A0AAP9T420_9GAMM</name>
<proteinExistence type="predicted"/>
<dbReference type="PANTHER" id="PTHR38041">
    <property type="entry name" value="CHORISMATE MUTASE"/>
    <property type="match status" value="1"/>
</dbReference>
<feature type="domain" description="Chorismate mutase" evidence="5">
    <location>
        <begin position="24"/>
        <end position="120"/>
    </location>
</feature>
<dbReference type="Pfam" id="PF01817">
    <property type="entry name" value="CM_2"/>
    <property type="match status" value="1"/>
</dbReference>
<dbReference type="GO" id="GO:0004106">
    <property type="term" value="F:chorismate mutase activity"/>
    <property type="evidence" value="ECO:0007669"/>
    <property type="project" value="UniProtKB-EC"/>
</dbReference>
<evidence type="ECO:0000256" key="3">
    <source>
        <dbReference type="ARBA" id="ARBA00022729"/>
    </source>
</evidence>
<dbReference type="EMBL" id="CP054580">
    <property type="protein sequence ID" value="QKS27306.1"/>
    <property type="molecule type" value="Genomic_DNA"/>
</dbReference>
<evidence type="ECO:0000256" key="2">
    <source>
        <dbReference type="ARBA" id="ARBA00012404"/>
    </source>
</evidence>
<dbReference type="InterPro" id="IPR051331">
    <property type="entry name" value="Chorismate_mutase-related"/>
</dbReference>
<dbReference type="NCBIfam" id="TIGR01806">
    <property type="entry name" value="CM_mono2"/>
    <property type="match status" value="1"/>
</dbReference>
<dbReference type="PROSITE" id="PS51168">
    <property type="entry name" value="CHORISMATE_MUT_2"/>
    <property type="match status" value="1"/>
</dbReference>
<dbReference type="PANTHER" id="PTHR38041:SF2">
    <property type="entry name" value="SECRETED CHORISMATE MUTASE"/>
    <property type="match status" value="1"/>
</dbReference>
<dbReference type="Gene3D" id="1.20.59.10">
    <property type="entry name" value="Chorismate mutase"/>
    <property type="match status" value="1"/>
</dbReference>
<dbReference type="AlphaFoldDB" id="A0AAP9T420"/>
<gene>
    <name evidence="6" type="ORF">FX987_05127</name>
</gene>
<sequence length="208" mass="23036">MMVTLRTISLASLRVMLCAILLVALVLGVGYQARAAEPSNDVRQTVDQLLRLVDERLAIAPDVAKAKWNSGDPIDAPAREAQILERVVAEASRAGINEAFAQTFFKHQFEASKVIQHRLHEQWRQTEQPPFASPPDLAEDIRPQLDQLTPQLMASLRDFQVVAESEGVRQYLENNAEALVNDGVGGAVRQEALRPLYEATDTANVEVQ</sequence>
<dbReference type="Proteomes" id="UP000509761">
    <property type="component" value="Chromosome"/>
</dbReference>
<dbReference type="RefSeq" id="WP_022519647.1">
    <property type="nucleotide sequence ID" value="NZ_CP054580.1"/>
</dbReference>
<dbReference type="GO" id="GO:0046417">
    <property type="term" value="P:chorismate metabolic process"/>
    <property type="evidence" value="ECO:0007669"/>
    <property type="project" value="InterPro"/>
</dbReference>
<dbReference type="EC" id="5.4.99.5" evidence="2"/>
<dbReference type="GO" id="GO:0009697">
    <property type="term" value="P:salicylic acid biosynthetic process"/>
    <property type="evidence" value="ECO:0007669"/>
    <property type="project" value="TreeGrafter"/>
</dbReference>
<protein>
    <recommendedName>
        <fullName evidence="2">chorismate mutase</fullName>
        <ecNumber evidence="2">5.4.99.5</ecNumber>
    </recommendedName>
</protein>
<reference evidence="6 7" key="1">
    <citation type="submission" date="2019-12" db="EMBL/GenBank/DDBJ databases">
        <title>Genome sequencing and assembly of endphytes of Porphyra tenera.</title>
        <authorList>
            <person name="Park J.M."/>
            <person name="Shin R."/>
            <person name="Jo S.H."/>
        </authorList>
    </citation>
    <scope>NUCLEOTIDE SEQUENCE [LARGE SCALE GENOMIC DNA]</scope>
    <source>
        <strain evidence="6 7">GPM3</strain>
    </source>
</reference>
<evidence type="ECO:0000313" key="6">
    <source>
        <dbReference type="EMBL" id="QKS27306.1"/>
    </source>
</evidence>
<comment type="pathway">
    <text evidence="1">Metabolic intermediate biosynthesis; prephenate biosynthesis; prephenate from chorismate: step 1/1.</text>
</comment>
<evidence type="ECO:0000259" key="5">
    <source>
        <dbReference type="PROSITE" id="PS51168"/>
    </source>
</evidence>
<dbReference type="InterPro" id="IPR008240">
    <property type="entry name" value="Chorismate_mutase_periplasmic"/>
</dbReference>
<evidence type="ECO:0000256" key="4">
    <source>
        <dbReference type="ARBA" id="ARBA00023235"/>
    </source>
</evidence>
<dbReference type="InterPro" id="IPR036263">
    <property type="entry name" value="Chorismate_II_sf"/>
</dbReference>
<dbReference type="InterPro" id="IPR002701">
    <property type="entry name" value="CM_II_prokaryot"/>
</dbReference>
<dbReference type="InterPro" id="IPR036979">
    <property type="entry name" value="CM_dom_sf"/>
</dbReference>
<accession>A0AAP9T420</accession>
<keyword evidence="3" id="KW-0732">Signal</keyword>
<keyword evidence="7" id="KW-1185">Reference proteome</keyword>
<evidence type="ECO:0000313" key="7">
    <source>
        <dbReference type="Proteomes" id="UP000509761"/>
    </source>
</evidence>
<keyword evidence="4 6" id="KW-0413">Isomerase</keyword>
<dbReference type="SMART" id="SM00830">
    <property type="entry name" value="CM_2"/>
    <property type="match status" value="1"/>
</dbReference>
<organism evidence="6 7">
    <name type="scientific">Vreelandella titanicae</name>
    <dbReference type="NCBI Taxonomy" id="664683"/>
    <lineage>
        <taxon>Bacteria</taxon>
        <taxon>Pseudomonadati</taxon>
        <taxon>Pseudomonadota</taxon>
        <taxon>Gammaproteobacteria</taxon>
        <taxon>Oceanospirillales</taxon>
        <taxon>Halomonadaceae</taxon>
        <taxon>Vreelandella</taxon>
    </lineage>
</organism>
<evidence type="ECO:0000256" key="1">
    <source>
        <dbReference type="ARBA" id="ARBA00004817"/>
    </source>
</evidence>